<keyword evidence="1" id="KW-0472">Membrane</keyword>
<dbReference type="Proteomes" id="UP000095287">
    <property type="component" value="Unplaced"/>
</dbReference>
<protein>
    <submittedName>
        <fullName evidence="3">G_PROTEIN_RECEP_F1_2 domain-containing protein</fullName>
    </submittedName>
</protein>
<proteinExistence type="predicted"/>
<sequence length="80" mass="9222">MFINSQSPTEHIRHYVVEHLPEIDITNAVVSGNDGARDPLTFVTLFCICIPMFPIYIIVVVIRRRVYRNLESGKFSKKSK</sequence>
<keyword evidence="1" id="KW-0812">Transmembrane</keyword>
<keyword evidence="2" id="KW-1185">Reference proteome</keyword>
<accession>A0A1I8A6V3</accession>
<evidence type="ECO:0000313" key="3">
    <source>
        <dbReference type="WBParaSite" id="L893_g33607.t1"/>
    </source>
</evidence>
<evidence type="ECO:0000313" key="2">
    <source>
        <dbReference type="Proteomes" id="UP000095287"/>
    </source>
</evidence>
<keyword evidence="1" id="KW-1133">Transmembrane helix</keyword>
<name>A0A1I8A6V3_9BILA</name>
<feature type="transmembrane region" description="Helical" evidence="1">
    <location>
        <begin position="40"/>
        <end position="62"/>
    </location>
</feature>
<dbReference type="InterPro" id="IPR019421">
    <property type="entry name" value="7TM_GPCR_serpentine_rcpt_Srd"/>
</dbReference>
<reference evidence="3" key="1">
    <citation type="submission" date="2016-11" db="UniProtKB">
        <authorList>
            <consortium name="WormBaseParasite"/>
        </authorList>
    </citation>
    <scope>IDENTIFICATION</scope>
</reference>
<dbReference type="WBParaSite" id="L893_g33607.t1">
    <property type="protein sequence ID" value="L893_g33607.t1"/>
    <property type="gene ID" value="L893_g33607"/>
</dbReference>
<organism evidence="2 3">
    <name type="scientific">Steinernema glaseri</name>
    <dbReference type="NCBI Taxonomy" id="37863"/>
    <lineage>
        <taxon>Eukaryota</taxon>
        <taxon>Metazoa</taxon>
        <taxon>Ecdysozoa</taxon>
        <taxon>Nematoda</taxon>
        <taxon>Chromadorea</taxon>
        <taxon>Rhabditida</taxon>
        <taxon>Tylenchina</taxon>
        <taxon>Panagrolaimomorpha</taxon>
        <taxon>Strongyloidoidea</taxon>
        <taxon>Steinernematidae</taxon>
        <taxon>Steinernema</taxon>
    </lineage>
</organism>
<dbReference type="AlphaFoldDB" id="A0A1I8A6V3"/>
<dbReference type="Pfam" id="PF10317">
    <property type="entry name" value="7TM_GPCR_Srd"/>
    <property type="match status" value="1"/>
</dbReference>
<evidence type="ECO:0000256" key="1">
    <source>
        <dbReference type="SAM" id="Phobius"/>
    </source>
</evidence>